<evidence type="ECO:0000256" key="1">
    <source>
        <dbReference type="ARBA" id="ARBA00001933"/>
    </source>
</evidence>
<dbReference type="GO" id="GO:0000271">
    <property type="term" value="P:polysaccharide biosynthetic process"/>
    <property type="evidence" value="ECO:0007669"/>
    <property type="project" value="TreeGrafter"/>
</dbReference>
<dbReference type="PIRSF" id="PIRSF000390">
    <property type="entry name" value="PLP_StrS"/>
    <property type="match status" value="1"/>
</dbReference>
<dbReference type="PANTHER" id="PTHR30244">
    <property type="entry name" value="TRANSAMINASE"/>
    <property type="match status" value="1"/>
</dbReference>
<sequence length="392" mass="43911">MKERKRIYLSPPHMSGKESLKIEEAFKSNWIAPLGPLVNEFEQAVADYAGVKSGAALSSGTAAIHLALKLIGVQKGDIVFCSTLTFVATANPILYEQAEPVFIDSERETWNMCPLALEKAFVESKRLGKKPRAVIVVHLYGQSAKMDEIMALCEAYDVPVIEDAAESLGALYKGRKSGSMGRFGIYSFNGNKIITTSGGGMLVSDDEAAIERCRFLASQAREQAMHYEHQEMGYNYRMSNLLAGVGIAQMEVLDERVEQKRRIFQRYQDALSKSEGLHLMPEYQETKSNRWLTALTIDRDTQLSPADIIGALEKEQIEARHVWKPLHQQPLFRHCPFYTAEKGTPVSELLFERGLCLPSGTSMTDADQERIIRILHDMLREKTFTSSQAAHS</sequence>
<feature type="active site" description="Proton acceptor" evidence="6">
    <location>
        <position position="192"/>
    </location>
</feature>
<evidence type="ECO:0000256" key="8">
    <source>
        <dbReference type="RuleBase" id="RU004508"/>
    </source>
</evidence>
<evidence type="ECO:0000313" key="10">
    <source>
        <dbReference type="Proteomes" id="UP000185426"/>
    </source>
</evidence>
<dbReference type="Proteomes" id="UP000185426">
    <property type="component" value="Chromosome"/>
</dbReference>
<dbReference type="RefSeq" id="WP_075621743.1">
    <property type="nucleotide sequence ID" value="NZ_CP015607.1"/>
</dbReference>
<evidence type="ECO:0000256" key="6">
    <source>
        <dbReference type="PIRSR" id="PIRSR000390-1"/>
    </source>
</evidence>
<keyword evidence="4 7" id="KW-0663">Pyridoxal phosphate</keyword>
<accession>A0A1L6ZFD4</accession>
<comment type="similarity">
    <text evidence="5 8">Belongs to the DegT/DnrJ/EryC1 family.</text>
</comment>
<reference evidence="9 10" key="1">
    <citation type="submission" date="2016-05" db="EMBL/GenBank/DDBJ databases">
        <title>Complete Genome and Methylome Analysis of Psychrotrophic Bacterial Isolates from Antarctic Lake Untersee.</title>
        <authorList>
            <person name="Fomenkov A."/>
            <person name="Akimov V.N."/>
            <person name="Vasilyeva L.V."/>
            <person name="Andersen D."/>
            <person name="Vincze T."/>
            <person name="Roberts R.J."/>
        </authorList>
    </citation>
    <scope>NUCLEOTIDE SEQUENCE [LARGE SCALE GENOMIC DNA]</scope>
    <source>
        <strain evidence="9 10">U14-5</strain>
    </source>
</reference>
<dbReference type="GO" id="GO:0030170">
    <property type="term" value="F:pyridoxal phosphate binding"/>
    <property type="evidence" value="ECO:0007669"/>
    <property type="project" value="TreeGrafter"/>
</dbReference>
<gene>
    <name evidence="9" type="ORF">BSA145_04415</name>
</gene>
<dbReference type="PANTHER" id="PTHR30244:SF34">
    <property type="entry name" value="DTDP-4-AMINO-4,6-DIDEOXYGALACTOSE TRANSAMINASE"/>
    <property type="match status" value="1"/>
</dbReference>
<evidence type="ECO:0000256" key="5">
    <source>
        <dbReference type="ARBA" id="ARBA00037999"/>
    </source>
</evidence>
<dbReference type="Gene3D" id="3.40.640.10">
    <property type="entry name" value="Type I PLP-dependent aspartate aminotransferase-like (Major domain)"/>
    <property type="match status" value="1"/>
</dbReference>
<evidence type="ECO:0000256" key="7">
    <source>
        <dbReference type="PIRSR" id="PIRSR000390-2"/>
    </source>
</evidence>
<keyword evidence="2 9" id="KW-0032">Aminotransferase</keyword>
<dbReference type="InterPro" id="IPR015422">
    <property type="entry name" value="PyrdxlP-dep_Trfase_small"/>
</dbReference>
<evidence type="ECO:0000256" key="3">
    <source>
        <dbReference type="ARBA" id="ARBA00022679"/>
    </source>
</evidence>
<comment type="cofactor">
    <cofactor evidence="1">
        <name>pyridoxal 5'-phosphate</name>
        <dbReference type="ChEBI" id="CHEBI:597326"/>
    </cofactor>
</comment>
<dbReference type="EMBL" id="CP015607">
    <property type="protein sequence ID" value="APT45233.1"/>
    <property type="molecule type" value="Genomic_DNA"/>
</dbReference>
<dbReference type="Pfam" id="PF01041">
    <property type="entry name" value="DegT_DnrJ_EryC1"/>
    <property type="match status" value="1"/>
</dbReference>
<keyword evidence="3 9" id="KW-0808">Transferase</keyword>
<dbReference type="GO" id="GO:0008483">
    <property type="term" value="F:transaminase activity"/>
    <property type="evidence" value="ECO:0007669"/>
    <property type="project" value="UniProtKB-KW"/>
</dbReference>
<dbReference type="SUPFAM" id="SSF53383">
    <property type="entry name" value="PLP-dependent transferases"/>
    <property type="match status" value="1"/>
</dbReference>
<dbReference type="FunFam" id="3.40.640.10:FF:000090">
    <property type="entry name" value="Pyridoxal phosphate-dependent aminotransferase"/>
    <property type="match status" value="1"/>
</dbReference>
<name>A0A1L6ZFD4_BACIA</name>
<organism evidence="9 10">
    <name type="scientific">Bacillus safensis</name>
    <dbReference type="NCBI Taxonomy" id="561879"/>
    <lineage>
        <taxon>Bacteria</taxon>
        <taxon>Bacillati</taxon>
        <taxon>Bacillota</taxon>
        <taxon>Bacilli</taxon>
        <taxon>Bacillales</taxon>
        <taxon>Bacillaceae</taxon>
        <taxon>Bacillus</taxon>
    </lineage>
</organism>
<dbReference type="InterPro" id="IPR015424">
    <property type="entry name" value="PyrdxlP-dep_Trfase"/>
</dbReference>
<evidence type="ECO:0000256" key="2">
    <source>
        <dbReference type="ARBA" id="ARBA00022576"/>
    </source>
</evidence>
<proteinExistence type="inferred from homology"/>
<dbReference type="InterPro" id="IPR000653">
    <property type="entry name" value="DegT/StrS_aminotransferase"/>
</dbReference>
<evidence type="ECO:0000256" key="4">
    <source>
        <dbReference type="ARBA" id="ARBA00022898"/>
    </source>
</evidence>
<dbReference type="InterPro" id="IPR015421">
    <property type="entry name" value="PyrdxlP-dep_Trfase_major"/>
</dbReference>
<dbReference type="CDD" id="cd00616">
    <property type="entry name" value="AHBA_syn"/>
    <property type="match status" value="1"/>
</dbReference>
<protein>
    <submittedName>
        <fullName evidence="9">Pyridoxal phosphate-dependent aminotransferase</fullName>
    </submittedName>
</protein>
<evidence type="ECO:0000313" key="9">
    <source>
        <dbReference type="EMBL" id="APT45233.1"/>
    </source>
</evidence>
<dbReference type="Gene3D" id="3.90.1150.10">
    <property type="entry name" value="Aspartate Aminotransferase, domain 1"/>
    <property type="match status" value="1"/>
</dbReference>
<dbReference type="AlphaFoldDB" id="A0A1L6ZFD4"/>
<feature type="modified residue" description="N6-(pyridoxal phosphate)lysine" evidence="7">
    <location>
        <position position="192"/>
    </location>
</feature>